<dbReference type="Proteomes" id="UP000182486">
    <property type="component" value="Unassembled WGS sequence"/>
</dbReference>
<dbReference type="GO" id="GO:0051117">
    <property type="term" value="F:ATPase binding"/>
    <property type="evidence" value="ECO:0007669"/>
    <property type="project" value="TreeGrafter"/>
</dbReference>
<keyword evidence="5 6" id="KW-0720">Serine protease</keyword>
<organism evidence="8 9">
    <name type="scientific">Couchioplanes caeruleus subsp. caeruleus</name>
    <dbReference type="NCBI Taxonomy" id="56427"/>
    <lineage>
        <taxon>Bacteria</taxon>
        <taxon>Bacillati</taxon>
        <taxon>Actinomycetota</taxon>
        <taxon>Actinomycetes</taxon>
        <taxon>Micromonosporales</taxon>
        <taxon>Micromonosporaceae</taxon>
        <taxon>Couchioplanes</taxon>
    </lineage>
</organism>
<dbReference type="InterPro" id="IPR029045">
    <property type="entry name" value="ClpP/crotonase-like_dom_sf"/>
</dbReference>
<dbReference type="NCBIfam" id="NF009205">
    <property type="entry name" value="PRK12553.1"/>
    <property type="match status" value="1"/>
</dbReference>
<dbReference type="RefSeq" id="WP_071808709.1">
    <property type="nucleotide sequence ID" value="NZ_MEIA01000459.1"/>
</dbReference>
<name>A0A1K0FD85_9ACTN</name>
<protein>
    <recommendedName>
        <fullName evidence="6 7">ATP-dependent Clp protease proteolytic subunit</fullName>
        <ecNumber evidence="6">3.4.21.92</ecNumber>
    </recommendedName>
    <alternativeName>
        <fullName evidence="6">Endopeptidase Clp</fullName>
    </alternativeName>
</protein>
<evidence type="ECO:0000256" key="2">
    <source>
        <dbReference type="ARBA" id="ARBA00022490"/>
    </source>
</evidence>
<reference evidence="8 9" key="1">
    <citation type="submission" date="2016-09" db="EMBL/GenBank/DDBJ databases">
        <title>Couchioplanes caeruleus draft genome sequence.</title>
        <authorList>
            <person name="Sheehan J."/>
            <person name="Caffrey P."/>
        </authorList>
    </citation>
    <scope>NUCLEOTIDE SEQUENCE [LARGE SCALE GENOMIC DNA]</scope>
    <source>
        <strain evidence="8 9">DSM 43634</strain>
    </source>
</reference>
<evidence type="ECO:0000256" key="4">
    <source>
        <dbReference type="ARBA" id="ARBA00022801"/>
    </source>
</evidence>
<keyword evidence="9" id="KW-1185">Reference proteome</keyword>
<dbReference type="CDD" id="cd07017">
    <property type="entry name" value="S14_ClpP_2"/>
    <property type="match status" value="1"/>
</dbReference>
<dbReference type="GO" id="GO:0004176">
    <property type="term" value="F:ATP-dependent peptidase activity"/>
    <property type="evidence" value="ECO:0007669"/>
    <property type="project" value="InterPro"/>
</dbReference>
<comment type="subunit">
    <text evidence="6">Fourteen ClpP subunits assemble into 2 heptameric rings which stack back to back to give a disk-like structure with a central cavity, resembling the structure of eukaryotic proteasomes.</text>
</comment>
<dbReference type="GO" id="GO:0009368">
    <property type="term" value="C:endopeptidase Clp complex"/>
    <property type="evidence" value="ECO:0007669"/>
    <property type="project" value="TreeGrafter"/>
</dbReference>
<dbReference type="FunFam" id="3.90.226.10:FF:000002">
    <property type="entry name" value="ATP-dependent Clp protease proteolytic subunit"/>
    <property type="match status" value="1"/>
</dbReference>
<dbReference type="PANTHER" id="PTHR10381">
    <property type="entry name" value="ATP-DEPENDENT CLP PROTEASE PROTEOLYTIC SUBUNIT"/>
    <property type="match status" value="1"/>
</dbReference>
<gene>
    <name evidence="6" type="primary">clpP</name>
    <name evidence="8" type="ORF">BG844_30140</name>
</gene>
<evidence type="ECO:0000256" key="7">
    <source>
        <dbReference type="RuleBase" id="RU003567"/>
    </source>
</evidence>
<evidence type="ECO:0000313" key="9">
    <source>
        <dbReference type="Proteomes" id="UP000182486"/>
    </source>
</evidence>
<keyword evidence="2 6" id="KW-0963">Cytoplasm</keyword>
<comment type="catalytic activity">
    <reaction evidence="6">
        <text>Hydrolysis of proteins to small peptides in the presence of ATP and magnesium. alpha-casein is the usual test substrate. In the absence of ATP, only oligopeptides shorter than five residues are hydrolyzed (such as succinyl-Leu-Tyr-|-NHMec, and Leu-Tyr-Leu-|-Tyr-Trp, in which cleavage of the -Tyr-|-Leu- and -Tyr-|-Trp bonds also occurs).</text>
        <dbReference type="EC" id="3.4.21.92"/>
    </reaction>
</comment>
<feature type="active site" description="Nucleophile" evidence="6">
    <location>
        <position position="97"/>
    </location>
</feature>
<keyword evidence="3 6" id="KW-0645">Protease</keyword>
<dbReference type="HAMAP" id="MF_00444">
    <property type="entry name" value="ClpP"/>
    <property type="match status" value="1"/>
</dbReference>
<dbReference type="NCBIfam" id="NF001368">
    <property type="entry name" value="PRK00277.1"/>
    <property type="match status" value="1"/>
</dbReference>
<dbReference type="InterPro" id="IPR001907">
    <property type="entry name" value="ClpP"/>
</dbReference>
<dbReference type="EMBL" id="MEIA01000459">
    <property type="protein sequence ID" value="OJF10785.1"/>
    <property type="molecule type" value="Genomic_DNA"/>
</dbReference>
<comment type="subcellular location">
    <subcellularLocation>
        <location evidence="6">Cytoplasm</location>
    </subcellularLocation>
</comment>
<comment type="function">
    <text evidence="6">Cleaves peptides in various proteins in a process that requires ATP hydrolysis. Has a chymotrypsin-like activity. Plays a major role in the degradation of misfolded proteins.</text>
</comment>
<evidence type="ECO:0000313" key="8">
    <source>
        <dbReference type="EMBL" id="OJF10785.1"/>
    </source>
</evidence>
<dbReference type="PRINTS" id="PR00127">
    <property type="entry name" value="CLPPROTEASEP"/>
</dbReference>
<dbReference type="PANTHER" id="PTHR10381:SF70">
    <property type="entry name" value="ATP-DEPENDENT CLP PROTEASE PROTEOLYTIC SUBUNIT"/>
    <property type="match status" value="1"/>
</dbReference>
<dbReference type="GO" id="GO:0005737">
    <property type="term" value="C:cytoplasm"/>
    <property type="evidence" value="ECO:0007669"/>
    <property type="project" value="UniProtKB-SubCell"/>
</dbReference>
<dbReference type="GO" id="GO:0006515">
    <property type="term" value="P:protein quality control for misfolded or incompletely synthesized proteins"/>
    <property type="evidence" value="ECO:0007669"/>
    <property type="project" value="TreeGrafter"/>
</dbReference>
<accession>A0A1K0FD85</accession>
<feature type="active site" evidence="6">
    <location>
        <position position="122"/>
    </location>
</feature>
<evidence type="ECO:0000256" key="5">
    <source>
        <dbReference type="ARBA" id="ARBA00022825"/>
    </source>
</evidence>
<dbReference type="GO" id="GO:0004252">
    <property type="term" value="F:serine-type endopeptidase activity"/>
    <property type="evidence" value="ECO:0007669"/>
    <property type="project" value="UniProtKB-UniRule"/>
</dbReference>
<keyword evidence="4 6" id="KW-0378">Hydrolase</keyword>
<comment type="caution">
    <text evidence="8">The sequence shown here is derived from an EMBL/GenBank/DDBJ whole genome shotgun (WGS) entry which is preliminary data.</text>
</comment>
<dbReference type="Gene3D" id="3.90.226.10">
    <property type="entry name" value="2-enoyl-CoA Hydratase, Chain A, domain 1"/>
    <property type="match status" value="1"/>
</dbReference>
<dbReference type="InterPro" id="IPR023562">
    <property type="entry name" value="ClpP/TepA"/>
</dbReference>
<evidence type="ECO:0000256" key="6">
    <source>
        <dbReference type="HAMAP-Rule" id="MF_00444"/>
    </source>
</evidence>
<dbReference type="Pfam" id="PF00574">
    <property type="entry name" value="CLP_protease"/>
    <property type="match status" value="1"/>
</dbReference>
<sequence length="202" mass="21948">MSVDDFVMRSGGASFDDQVFERLLRERIIFLGSEVNDEVTNRICAQMLLLASADSEKDIALYINSPGGSISAGMAVYDTMQYIKNDVATIAMGMAASMGQFLLCAGTPGKRYALPHARVMMHQLSGGIGGTAADIAIQAESMLHIKKVMNERIAFHTGHTPEEINIDSDRDRWFTAREAKDYGIVDHVITKAADVTATSALV</sequence>
<dbReference type="EC" id="3.4.21.92" evidence="6"/>
<evidence type="ECO:0000256" key="1">
    <source>
        <dbReference type="ARBA" id="ARBA00007039"/>
    </source>
</evidence>
<proteinExistence type="inferred from homology"/>
<evidence type="ECO:0000256" key="3">
    <source>
        <dbReference type="ARBA" id="ARBA00022670"/>
    </source>
</evidence>
<dbReference type="SUPFAM" id="SSF52096">
    <property type="entry name" value="ClpP/crotonase"/>
    <property type="match status" value="1"/>
</dbReference>
<dbReference type="AlphaFoldDB" id="A0A1K0FD85"/>
<comment type="similarity">
    <text evidence="1 6 7">Belongs to the peptidase S14 family.</text>
</comment>